<dbReference type="Proteomes" id="UP001153618">
    <property type="component" value="Unassembled WGS sequence"/>
</dbReference>
<feature type="compositionally biased region" description="Basic and acidic residues" evidence="1">
    <location>
        <begin position="199"/>
        <end position="212"/>
    </location>
</feature>
<feature type="compositionally biased region" description="Polar residues" evidence="1">
    <location>
        <begin position="307"/>
        <end position="327"/>
    </location>
</feature>
<name>A0A9W4HCQ7_PENOL</name>
<evidence type="ECO:0000313" key="3">
    <source>
        <dbReference type="Proteomes" id="UP001153618"/>
    </source>
</evidence>
<dbReference type="OrthoDB" id="4359443at2759"/>
<feature type="compositionally biased region" description="Polar residues" evidence="1">
    <location>
        <begin position="336"/>
        <end position="346"/>
    </location>
</feature>
<sequence>MSSTMEPRGRFINWGACREGAMSTLPRFASLGERATGLILAYQTVLDRDETFTQYYSEERLESYNIEASLREEFGVGPACLNDPGNPSPQRDFIISWATIFRDGVFEKKAEDRYLCRVQGRIVEIDESIHRTIMISRRAFPPAAQAWPIPADVEREYQMNLSIENDVSDELNNQIKYVERMRRLQLALRRRRKNLQELRDSVRVKTEPKSPEPSHAGYRTPSVSQLLQSIESRPVRERDPSYPSESSAVSTGDDIPYGNPRNEPTPGMQERSLRSADQGVQSEPKDPKKIDTAQQAPAALRHKARGTINTNDETRSAPSTPPTTFNLPTGPADATALSSRPVQSSAFMPINRRQAKTAANFATPTESPHPKRLRETRQAEQTVEPSPKRRKSSYPNASAEPDSMTYGQHLAMWNDQSQQSPSTQKPPKDTKPEKTGKKKRERNNFTEYEKEHAPSWIRAQLNAGVSGVDLERAYMAQFGTKHHSTTLKAFLDRNEAKAKALAKATGTTVSTPSTQEDRQPSKIVVLKEPEAESTPNNDAPVNAEKVTSPPPPSQGHPAPAGQSAGQGGEAFALPFVGQSGTRASEPLRSPSVGYREVIRAQSVALTGHEMENGLPGA</sequence>
<feature type="region of interest" description="Disordered" evidence="1">
    <location>
        <begin position="199"/>
        <end position="454"/>
    </location>
</feature>
<feature type="compositionally biased region" description="Polar residues" evidence="1">
    <location>
        <begin position="505"/>
        <end position="514"/>
    </location>
</feature>
<organism evidence="2 3">
    <name type="scientific">Penicillium olsonii</name>
    <dbReference type="NCBI Taxonomy" id="99116"/>
    <lineage>
        <taxon>Eukaryota</taxon>
        <taxon>Fungi</taxon>
        <taxon>Dikarya</taxon>
        <taxon>Ascomycota</taxon>
        <taxon>Pezizomycotina</taxon>
        <taxon>Eurotiomycetes</taxon>
        <taxon>Eurotiomycetidae</taxon>
        <taxon>Eurotiales</taxon>
        <taxon>Aspergillaceae</taxon>
        <taxon>Penicillium</taxon>
    </lineage>
</organism>
<comment type="caution">
    <text evidence="2">The sequence shown here is derived from an EMBL/GenBank/DDBJ whole genome shotgun (WGS) entry which is preliminary data.</text>
</comment>
<feature type="compositionally biased region" description="Low complexity" evidence="1">
    <location>
        <begin position="416"/>
        <end position="425"/>
    </location>
</feature>
<protein>
    <submittedName>
        <fullName evidence="2">Uncharacterized protein</fullName>
    </submittedName>
</protein>
<accession>A0A9W4HCQ7</accession>
<proteinExistence type="predicted"/>
<gene>
    <name evidence="2" type="ORF">POLS_LOCUS957</name>
</gene>
<evidence type="ECO:0000313" key="2">
    <source>
        <dbReference type="EMBL" id="CAG7968894.1"/>
    </source>
</evidence>
<reference evidence="2" key="1">
    <citation type="submission" date="2021-07" db="EMBL/GenBank/DDBJ databases">
        <authorList>
            <person name="Branca A.L. A."/>
        </authorList>
    </citation>
    <scope>NUCLEOTIDE SEQUENCE</scope>
</reference>
<feature type="compositionally biased region" description="Basic and acidic residues" evidence="1">
    <location>
        <begin position="442"/>
        <end position="453"/>
    </location>
</feature>
<feature type="compositionally biased region" description="Basic and acidic residues" evidence="1">
    <location>
        <begin position="426"/>
        <end position="435"/>
    </location>
</feature>
<dbReference type="EMBL" id="CAJVOS010000009">
    <property type="protein sequence ID" value="CAG7968894.1"/>
    <property type="molecule type" value="Genomic_DNA"/>
</dbReference>
<feature type="compositionally biased region" description="Polar residues" evidence="1">
    <location>
        <begin position="221"/>
        <end position="231"/>
    </location>
</feature>
<dbReference type="AlphaFoldDB" id="A0A9W4HCQ7"/>
<keyword evidence="3" id="KW-1185">Reference proteome</keyword>
<feature type="compositionally biased region" description="Basic and acidic residues" evidence="1">
    <location>
        <begin position="515"/>
        <end position="530"/>
    </location>
</feature>
<feature type="region of interest" description="Disordered" evidence="1">
    <location>
        <begin position="502"/>
        <end position="588"/>
    </location>
</feature>
<evidence type="ECO:0000256" key="1">
    <source>
        <dbReference type="SAM" id="MobiDB-lite"/>
    </source>
</evidence>